<protein>
    <submittedName>
        <fullName evidence="2">Uncharacterized protein</fullName>
    </submittedName>
</protein>
<dbReference type="HOGENOM" id="CLU_2767515_0_0_5"/>
<dbReference type="EMBL" id="AILX01000019">
    <property type="protein sequence ID" value="EJF83741.1"/>
    <property type="molecule type" value="Genomic_DNA"/>
</dbReference>
<keyword evidence="1" id="KW-1133">Transmembrane helix</keyword>
<evidence type="ECO:0000313" key="2">
    <source>
        <dbReference type="EMBL" id="EJF83741.1"/>
    </source>
</evidence>
<feature type="transmembrane region" description="Helical" evidence="1">
    <location>
        <begin position="45"/>
        <end position="67"/>
    </location>
</feature>
<organism evidence="2 3">
    <name type="scientific">Cardidatus Bartonella washoeensis 085-0475</name>
    <dbReference type="NCBI Taxonomy" id="1094564"/>
    <lineage>
        <taxon>Bacteria</taxon>
        <taxon>Pseudomonadati</taxon>
        <taxon>Pseudomonadota</taxon>
        <taxon>Alphaproteobacteria</taxon>
        <taxon>Hyphomicrobiales</taxon>
        <taxon>Bartonellaceae</taxon>
        <taxon>Bartonella</taxon>
    </lineage>
</organism>
<sequence>MLRCLWLLKGLVFGGSAGVFPLCTRVGAEHMGLVGFGSQKRGCFTLFLDLPFLLFMRECGVFVFYGIGF</sequence>
<evidence type="ECO:0000313" key="3">
    <source>
        <dbReference type="Proteomes" id="UP000002646"/>
    </source>
</evidence>
<accession>J0QEC5</accession>
<dbReference type="Proteomes" id="UP000002646">
    <property type="component" value="Unassembled WGS sequence"/>
</dbReference>
<proteinExistence type="predicted"/>
<keyword evidence="1" id="KW-0812">Transmembrane</keyword>
<keyword evidence="1" id="KW-0472">Membrane</keyword>
<evidence type="ECO:0000256" key="1">
    <source>
        <dbReference type="SAM" id="Phobius"/>
    </source>
</evidence>
<gene>
    <name evidence="2" type="ORF">MCW_01290</name>
</gene>
<reference evidence="2 3" key="1">
    <citation type="submission" date="2012-03" db="EMBL/GenBank/DDBJ databases">
        <title>The Genome Sequence of Bartonella washoensis 085-0475.</title>
        <authorList>
            <consortium name="The Broad Institute Genome Sequencing Platform"/>
            <consortium name="The Broad Institute Genome Sequencing Center for Infectious Disease"/>
            <person name="Feldgarden M."/>
            <person name="Kirby J."/>
            <person name="Kosoy M."/>
            <person name="Birtles R."/>
            <person name="Probert W.S."/>
            <person name="Chiaraviglio L."/>
            <person name="Young S.K."/>
            <person name="Zeng Q."/>
            <person name="Gargeya S."/>
            <person name="Fitzgerald M."/>
            <person name="Haas B."/>
            <person name="Abouelleil A."/>
            <person name="Alvarado L."/>
            <person name="Arachchi H.M."/>
            <person name="Berlin A."/>
            <person name="Chapman S.B."/>
            <person name="Gearin G."/>
            <person name="Goldberg J."/>
            <person name="Griggs A."/>
            <person name="Gujja S."/>
            <person name="Hansen M."/>
            <person name="Heiman D."/>
            <person name="Howarth C."/>
            <person name="Larimer J."/>
            <person name="Lui A."/>
            <person name="MacDonald P.J.P."/>
            <person name="McCowen C."/>
            <person name="Montmayeur A."/>
            <person name="Murphy C."/>
            <person name="Neiman D."/>
            <person name="Pearson M."/>
            <person name="Priest M."/>
            <person name="Roberts A."/>
            <person name="Saif S."/>
            <person name="Shea T."/>
            <person name="Sisk P."/>
            <person name="Stolte C."/>
            <person name="Sykes S."/>
            <person name="Wortman J."/>
            <person name="Nusbaum C."/>
            <person name="Birren B."/>
        </authorList>
    </citation>
    <scope>NUCLEOTIDE SEQUENCE [LARGE SCALE GENOMIC DNA]</scope>
    <source>
        <strain evidence="2 3">085-0475</strain>
    </source>
</reference>
<name>J0QEC5_9HYPH</name>
<dbReference type="AlphaFoldDB" id="J0QEC5"/>
<comment type="caution">
    <text evidence="2">The sequence shown here is derived from an EMBL/GenBank/DDBJ whole genome shotgun (WGS) entry which is preliminary data.</text>
</comment>